<evidence type="ECO:0000259" key="2">
    <source>
        <dbReference type="Pfam" id="PF13439"/>
    </source>
</evidence>
<evidence type="ECO:0000313" key="4">
    <source>
        <dbReference type="Proteomes" id="UP000320300"/>
    </source>
</evidence>
<dbReference type="SUPFAM" id="SSF53756">
    <property type="entry name" value="UDP-Glycosyltransferase/glycogen phosphorylase"/>
    <property type="match status" value="1"/>
</dbReference>
<keyword evidence="4" id="KW-1185">Reference proteome</keyword>
<evidence type="ECO:0000259" key="1">
    <source>
        <dbReference type="Pfam" id="PF00534"/>
    </source>
</evidence>
<dbReference type="InterPro" id="IPR028098">
    <property type="entry name" value="Glyco_trans_4-like_N"/>
</dbReference>
<dbReference type="OrthoDB" id="9790710at2"/>
<accession>A0A521CA21</accession>
<dbReference type="EMBL" id="FXTN01000003">
    <property type="protein sequence ID" value="SMO56246.1"/>
    <property type="molecule type" value="Genomic_DNA"/>
</dbReference>
<feature type="domain" description="Glycosyltransferase subfamily 4-like N-terminal" evidence="2">
    <location>
        <begin position="16"/>
        <end position="185"/>
    </location>
</feature>
<protein>
    <submittedName>
        <fullName evidence="3">Glycosyltransferase involved in cell wall bisynthesis</fullName>
    </submittedName>
</protein>
<dbReference type="Pfam" id="PF13439">
    <property type="entry name" value="Glyco_transf_4"/>
    <property type="match status" value="1"/>
</dbReference>
<gene>
    <name evidence="3" type="ORF">SAMN06265348_103362</name>
</gene>
<dbReference type="GO" id="GO:0016757">
    <property type="term" value="F:glycosyltransferase activity"/>
    <property type="evidence" value="ECO:0007669"/>
    <property type="project" value="InterPro"/>
</dbReference>
<evidence type="ECO:0000313" key="3">
    <source>
        <dbReference type="EMBL" id="SMO56246.1"/>
    </source>
</evidence>
<dbReference type="Gene3D" id="3.40.50.2000">
    <property type="entry name" value="Glycogen Phosphorylase B"/>
    <property type="match status" value="2"/>
</dbReference>
<dbReference type="AlphaFoldDB" id="A0A521CA21"/>
<dbReference type="RefSeq" id="WP_142527539.1">
    <property type="nucleotide sequence ID" value="NZ_CBCSJO010000004.1"/>
</dbReference>
<reference evidence="3 4" key="1">
    <citation type="submission" date="2017-05" db="EMBL/GenBank/DDBJ databases">
        <authorList>
            <person name="Varghese N."/>
            <person name="Submissions S."/>
        </authorList>
    </citation>
    <scope>NUCLEOTIDE SEQUENCE [LARGE SCALE GENOMIC DNA]</scope>
    <source>
        <strain evidence="3 4">DSM 19036</strain>
    </source>
</reference>
<keyword evidence="3" id="KW-0808">Transferase</keyword>
<organism evidence="3 4">
    <name type="scientific">Pedobacter westerhofensis</name>
    <dbReference type="NCBI Taxonomy" id="425512"/>
    <lineage>
        <taxon>Bacteria</taxon>
        <taxon>Pseudomonadati</taxon>
        <taxon>Bacteroidota</taxon>
        <taxon>Sphingobacteriia</taxon>
        <taxon>Sphingobacteriales</taxon>
        <taxon>Sphingobacteriaceae</taxon>
        <taxon>Pedobacter</taxon>
    </lineage>
</organism>
<dbReference type="PANTHER" id="PTHR45947:SF3">
    <property type="entry name" value="SULFOQUINOVOSYL TRANSFERASE SQD2"/>
    <property type="match status" value="1"/>
</dbReference>
<dbReference type="NCBIfam" id="NF046085">
    <property type="entry name" value="XrtY_assoc_Gly1"/>
    <property type="match status" value="1"/>
</dbReference>
<dbReference type="Pfam" id="PF00534">
    <property type="entry name" value="Glycos_transf_1"/>
    <property type="match status" value="1"/>
</dbReference>
<dbReference type="InterPro" id="IPR050194">
    <property type="entry name" value="Glycosyltransferase_grp1"/>
</dbReference>
<dbReference type="Proteomes" id="UP000320300">
    <property type="component" value="Unassembled WGS sequence"/>
</dbReference>
<feature type="domain" description="Glycosyl transferase family 1" evidence="1">
    <location>
        <begin position="197"/>
        <end position="345"/>
    </location>
</feature>
<proteinExistence type="predicted"/>
<dbReference type="PANTHER" id="PTHR45947">
    <property type="entry name" value="SULFOQUINOVOSYL TRANSFERASE SQD2"/>
    <property type="match status" value="1"/>
</dbReference>
<dbReference type="InterPro" id="IPR001296">
    <property type="entry name" value="Glyco_trans_1"/>
</dbReference>
<sequence>MKILFIVPSYKPAYIYGGTIVVVTRLAEQLILEGHDVSVYTTTANGKTELDVIPGKETDVDGVKVTYFKRITHDHTHVSTALWKHLYSTVKEFDVVHIHSWWNLLVIGASYICKLRGVKPVFSPHGMLSTYIMETNNAGPKKLLHNVIGKGLLEHSILHVTAETEWEESIKINPHWRGHVIPNLVMLSENTYPRPNNKIFTIGFISRIDPKKGLDLLIKALSKVNFEYHLQIAGEGEENYVNSLKQLAVECGNDQKLEWVGWKNGEEKFEYLSQLDLFALTSHNENFAVVVIEALSVGTPVLLSDKVGLYKYVLDRDMGWITDLNVDNITQQLNTLYAEKSKLQKINVLAPAKIKAEYNDSVLAKEYLQLYINK</sequence>
<name>A0A521CA21_9SPHI</name>